<evidence type="ECO:0000256" key="3">
    <source>
        <dbReference type="ARBA" id="ARBA00022989"/>
    </source>
</evidence>
<keyword evidence="2" id="KW-0812">Transmembrane</keyword>
<dbReference type="RefSeq" id="WP_096818200.1">
    <property type="nucleotide sequence ID" value="NZ_JXJU01000006.1"/>
</dbReference>
<evidence type="ECO:0000313" key="6">
    <source>
        <dbReference type="Proteomes" id="UP000218181"/>
    </source>
</evidence>
<evidence type="ECO:0000256" key="4">
    <source>
        <dbReference type="ARBA" id="ARBA00023136"/>
    </source>
</evidence>
<dbReference type="Proteomes" id="UP000218181">
    <property type="component" value="Unassembled WGS sequence"/>
</dbReference>
<dbReference type="AlphaFoldDB" id="A0A2A5RKX1"/>
<gene>
    <name evidence="5" type="ORF">RT41_GL001665</name>
</gene>
<dbReference type="EMBL" id="JXJU01000006">
    <property type="protein sequence ID" value="PCR99859.1"/>
    <property type="molecule type" value="Genomic_DNA"/>
</dbReference>
<reference evidence="5 6" key="1">
    <citation type="submission" date="2014-12" db="EMBL/GenBank/DDBJ databases">
        <title>Draft genome sequences of 10 type strains of Lactococcus.</title>
        <authorList>
            <person name="Sun Z."/>
            <person name="Zhong Z."/>
            <person name="Liu W."/>
            <person name="Zhang W."/>
            <person name="Zhang H."/>
        </authorList>
    </citation>
    <scope>NUCLEOTIDE SEQUENCE [LARGE SCALE GENOMIC DNA]</scope>
    <source>
        <strain evidence="5 6">JCM 16395</strain>
    </source>
</reference>
<comment type="subcellular location">
    <subcellularLocation>
        <location evidence="1">Membrane</location>
        <topology evidence="1">Multi-pass membrane protein</topology>
    </subcellularLocation>
</comment>
<evidence type="ECO:0000313" key="5">
    <source>
        <dbReference type="EMBL" id="PCR99859.1"/>
    </source>
</evidence>
<sequence length="225" mass="25144">MFKNKKYIKFNQPKSSHDVQDSGNFDDFFVEVTDKMPRKSAQILKSSYSKLKNQAEKTLEKTGDKFDHSFDSILKNLDAEKRSQCHKVIHSATLMAAIVTLSPIPLTDSAMLVPIQVVMMSRLHKIFGATWREGMAWSIAKETFLLAFVREIPGNLMKIIPFFGTAAGSVANVTVSVLITETLGWVTVNMLNNGEDIFSDKKAVNKQVKNLLSVMAVATNLKTKK</sequence>
<accession>A0A2A5RKX1</accession>
<dbReference type="GO" id="GO:0016020">
    <property type="term" value="C:membrane"/>
    <property type="evidence" value="ECO:0007669"/>
    <property type="project" value="UniProtKB-SubCell"/>
</dbReference>
<dbReference type="InterPro" id="IPR021147">
    <property type="entry name" value="DUF697"/>
</dbReference>
<protein>
    <recommendedName>
        <fullName evidence="7">GTPase</fullName>
    </recommendedName>
</protein>
<comment type="caution">
    <text evidence="5">The sequence shown here is derived from an EMBL/GenBank/DDBJ whole genome shotgun (WGS) entry which is preliminary data.</text>
</comment>
<keyword evidence="3" id="KW-1133">Transmembrane helix</keyword>
<dbReference type="Pfam" id="PF05128">
    <property type="entry name" value="DUF697"/>
    <property type="match status" value="1"/>
</dbReference>
<dbReference type="OrthoDB" id="9255830at2"/>
<name>A0A2A5RKX1_9LACT</name>
<evidence type="ECO:0000256" key="2">
    <source>
        <dbReference type="ARBA" id="ARBA00022692"/>
    </source>
</evidence>
<keyword evidence="6" id="KW-1185">Reference proteome</keyword>
<proteinExistence type="predicted"/>
<evidence type="ECO:0008006" key="7">
    <source>
        <dbReference type="Google" id="ProtNLM"/>
    </source>
</evidence>
<keyword evidence="4" id="KW-0472">Membrane</keyword>
<organism evidence="5 6">
    <name type="scientific">Lactococcus fujiensis JCM 16395</name>
    <dbReference type="NCBI Taxonomy" id="1291764"/>
    <lineage>
        <taxon>Bacteria</taxon>
        <taxon>Bacillati</taxon>
        <taxon>Bacillota</taxon>
        <taxon>Bacilli</taxon>
        <taxon>Lactobacillales</taxon>
        <taxon>Streptococcaceae</taxon>
        <taxon>Lactococcus</taxon>
    </lineage>
</organism>
<evidence type="ECO:0000256" key="1">
    <source>
        <dbReference type="ARBA" id="ARBA00004141"/>
    </source>
</evidence>